<gene>
    <name evidence="3" type="ORF">BOVATA_033030</name>
</gene>
<name>A0A2H6KFP3_9APIC</name>
<feature type="region of interest" description="Disordered" evidence="2">
    <location>
        <begin position="631"/>
        <end position="657"/>
    </location>
</feature>
<sequence>MDDDETSSSSDSPADRHFEDAYDAASGEYMDSEGVEGDTEAIKNIYFCPLADSQEYRSPYQYSDSCDSGGCDQQNSNDEDTDSNDSSPHYETVVQPQVFEHVPDPPYTSVPGYEDSKIYEDHNDSASDEDSVEEGVRNQLTDEGSVEETSSSDDTTTENSSAETSQSSGEDSSGESAYQPVDDTQYTQSSISVGTGRDDNPRNVISSCLADVRCSILQNEIRILRNEKADWAERERELVERVQQAHEDLKEQRKKLLDGQRKARALEQEVELLHCRYKIRQETLEQSYKTLCENVRLTEQASLKARLDLRRLQTKNMLLEELLQTKTVDYERLELMASQSSRPTGIQPTSAPSSGVSCDNRKPDDTAMAICDGKDCQDNGPVSDGPAIDANNVDASEPICGDDLDTENEQDKSCSLPEEQDAVSRSDSCAEDSRSVAASEERTSDPGDVAASQPLLPDSNRDTDTLQELGQLMKVHLKQMIGCAKEAEKQMREAVDAQMEELKELLQQTRSDLAYKTEECNVLTRTLEGLRSELEIAKSNFLQSFDAQQEIKGKYECKLLEMEKLQKDADALLLQYEEAKRVLGSTVLQERQQKAAFDAYVKDTDMKLHKMEVMLSANGPRAGPVGAFGRTEPIGTTSEPTANGNSTKSALTGQGANSQSTDLMAHVDIGYSSGARSCASEQLAKKCLPTGTNSSNESNEMKLKWAMGNCSPHRSNLQEGDGNVCCVNDTSNAEGQTDVINDGVKCMLPPSLSQAGATDARKMQEMFKGVAVKLLRKVETLTETLTQQMVRAFDSEKRVKELECGVKSVCLCRKSLERAEATKRKRCWCKYKRVAELRRHVAHAALELDKNTISAVLAGELGGKKRKIALLNPTQ</sequence>
<feature type="region of interest" description="Disordered" evidence="2">
    <location>
        <begin position="1"/>
        <end position="36"/>
    </location>
</feature>
<evidence type="ECO:0000256" key="1">
    <source>
        <dbReference type="SAM" id="Coils"/>
    </source>
</evidence>
<reference evidence="3 4" key="1">
    <citation type="journal article" date="2017" name="BMC Genomics">
        <title>Whole-genome assembly of Babesia ovata and comparative genomics between closely related pathogens.</title>
        <authorList>
            <person name="Yamagishi J."/>
            <person name="Asada M."/>
            <person name="Hakimi H."/>
            <person name="Tanaka T.Q."/>
            <person name="Sugimoto C."/>
            <person name="Kawazu S."/>
        </authorList>
    </citation>
    <scope>NUCLEOTIDE SEQUENCE [LARGE SCALE GENOMIC DNA]</scope>
    <source>
        <strain evidence="3 4">Miyake</strain>
    </source>
</reference>
<dbReference type="OrthoDB" id="366412at2759"/>
<feature type="compositionally biased region" description="Polar residues" evidence="2">
    <location>
        <begin position="182"/>
        <end position="193"/>
    </location>
</feature>
<evidence type="ECO:0000313" key="4">
    <source>
        <dbReference type="Proteomes" id="UP000236319"/>
    </source>
</evidence>
<feature type="compositionally biased region" description="Polar residues" evidence="2">
    <location>
        <begin position="634"/>
        <end position="657"/>
    </location>
</feature>
<keyword evidence="1" id="KW-0175">Coiled coil</keyword>
<feature type="compositionally biased region" description="Low complexity" evidence="2">
    <location>
        <begin position="141"/>
        <end position="176"/>
    </location>
</feature>
<feature type="compositionally biased region" description="Polar residues" evidence="2">
    <location>
        <begin position="339"/>
        <end position="357"/>
    </location>
</feature>
<feature type="region of interest" description="Disordered" evidence="2">
    <location>
        <begin position="59"/>
        <end position="201"/>
    </location>
</feature>
<feature type="coiled-coil region" evidence="1">
    <location>
        <begin position="484"/>
        <end position="582"/>
    </location>
</feature>
<dbReference type="AlphaFoldDB" id="A0A2H6KFP3"/>
<evidence type="ECO:0000313" key="3">
    <source>
        <dbReference type="EMBL" id="GBE61810.1"/>
    </source>
</evidence>
<feature type="region of interest" description="Disordered" evidence="2">
    <location>
        <begin position="339"/>
        <end position="361"/>
    </location>
</feature>
<comment type="caution">
    <text evidence="3">The sequence shown here is derived from an EMBL/GenBank/DDBJ whole genome shotgun (WGS) entry which is preliminary data.</text>
</comment>
<dbReference type="EMBL" id="BDSA01000003">
    <property type="protein sequence ID" value="GBE61810.1"/>
    <property type="molecule type" value="Genomic_DNA"/>
</dbReference>
<keyword evidence="4" id="KW-1185">Reference proteome</keyword>
<dbReference type="VEuPathDB" id="PiroplasmaDB:BOVATA_033030"/>
<feature type="region of interest" description="Disordered" evidence="2">
    <location>
        <begin position="381"/>
        <end position="462"/>
    </location>
</feature>
<organism evidence="3 4">
    <name type="scientific">Babesia ovata</name>
    <dbReference type="NCBI Taxonomy" id="189622"/>
    <lineage>
        <taxon>Eukaryota</taxon>
        <taxon>Sar</taxon>
        <taxon>Alveolata</taxon>
        <taxon>Apicomplexa</taxon>
        <taxon>Aconoidasida</taxon>
        <taxon>Piroplasmida</taxon>
        <taxon>Babesiidae</taxon>
        <taxon>Babesia</taxon>
    </lineage>
</organism>
<evidence type="ECO:0000256" key="2">
    <source>
        <dbReference type="SAM" id="MobiDB-lite"/>
    </source>
</evidence>
<feature type="compositionally biased region" description="Polar residues" evidence="2">
    <location>
        <begin position="60"/>
        <end position="74"/>
    </location>
</feature>
<dbReference type="Proteomes" id="UP000236319">
    <property type="component" value="Unassembled WGS sequence"/>
</dbReference>
<proteinExistence type="predicted"/>
<feature type="compositionally biased region" description="Basic and acidic residues" evidence="2">
    <location>
        <begin position="114"/>
        <end position="125"/>
    </location>
</feature>
<protein>
    <submittedName>
        <fullName evidence="3">Uncharacterized protein</fullName>
    </submittedName>
</protein>
<feature type="coiled-coil region" evidence="1">
    <location>
        <begin position="214"/>
        <end position="269"/>
    </location>
</feature>
<feature type="compositionally biased region" description="Basic and acidic residues" evidence="2">
    <location>
        <begin position="431"/>
        <end position="445"/>
    </location>
</feature>
<accession>A0A2H6KFP3</accession>
<dbReference type="GeneID" id="39875580"/>
<dbReference type="RefSeq" id="XP_028868053.1">
    <property type="nucleotide sequence ID" value="XM_029012220.1"/>
</dbReference>